<name>A0ABR9B5X9_9RHOO</name>
<dbReference type="Proteomes" id="UP000603602">
    <property type="component" value="Unassembled WGS sequence"/>
</dbReference>
<comment type="caution">
    <text evidence="1">The sequence shown here is derived from an EMBL/GenBank/DDBJ whole genome shotgun (WGS) entry which is preliminary data.</text>
</comment>
<keyword evidence="2" id="KW-1185">Reference proteome</keyword>
<evidence type="ECO:0000313" key="1">
    <source>
        <dbReference type="EMBL" id="MBD8501782.1"/>
    </source>
</evidence>
<proteinExistence type="predicted"/>
<sequence length="327" mass="35807">MNLLATLTSWLAPAPEPDATVRAGLARVGELVGGGLTAENDFERRLAGPVAHAQAYCSGLVETLPQAIDVDRQAFSADPLVHALFASADDIAATIGRSAALREFVDEPAAWQHEHFHALLAARRHGKQVLGVASQGSMIATDVPQCLLYFSEHTMVLPAVDASTAQAVQRAAAFDSLLQTFADHVAAAREERKQLTLEREMEKARMYGRRGRPDAECLTRRIAELDDCLRRKADALLPAQLLRALADFLMQPEQALHLDPVDLLVDRRGAMATDGMAAGSDAVGIRFMEAIGRDRRRHVVQPVRLRCDEARAAFTRARELRDRLLVL</sequence>
<reference evidence="2" key="1">
    <citation type="submission" date="2023-07" db="EMBL/GenBank/DDBJ databases">
        <title>Thauera sp. CAU 1555 isolated from sand of Yaerae Beach.</title>
        <authorList>
            <person name="Kim W."/>
        </authorList>
    </citation>
    <scope>NUCLEOTIDE SEQUENCE [LARGE SCALE GENOMIC DNA]</scope>
    <source>
        <strain evidence="2">CAU 1555</strain>
    </source>
</reference>
<dbReference type="EMBL" id="JACYTO010000001">
    <property type="protein sequence ID" value="MBD8501782.1"/>
    <property type="molecule type" value="Genomic_DNA"/>
</dbReference>
<protein>
    <submittedName>
        <fullName evidence="1">Uncharacterized protein</fullName>
    </submittedName>
</protein>
<dbReference type="RefSeq" id="WP_187716609.1">
    <property type="nucleotide sequence ID" value="NZ_JACTAH010000001.1"/>
</dbReference>
<gene>
    <name evidence="1" type="ORF">IFO67_02700</name>
</gene>
<evidence type="ECO:0000313" key="2">
    <source>
        <dbReference type="Proteomes" id="UP000603602"/>
    </source>
</evidence>
<organism evidence="1 2">
    <name type="scientific">Thauera sedimentorum</name>
    <dbReference type="NCBI Taxonomy" id="2767595"/>
    <lineage>
        <taxon>Bacteria</taxon>
        <taxon>Pseudomonadati</taxon>
        <taxon>Pseudomonadota</taxon>
        <taxon>Betaproteobacteria</taxon>
        <taxon>Rhodocyclales</taxon>
        <taxon>Zoogloeaceae</taxon>
        <taxon>Thauera</taxon>
    </lineage>
</organism>
<accession>A0ABR9B5X9</accession>